<gene>
    <name evidence="4" type="ORF">Cvel_31901</name>
</gene>
<sequence length="853" mass="94522">MQRNAGAFNLEDDREGREEEGAAGEGVGDDNEVEPVLDDLGLPEVDPARVNYPLFRREVWAAVDRAFGIEDVDIKDAITAKYDAFYKRRGAFATNLSLIATEWRNLEAQAVQFGVKILRLKKKKTEYLMNAVLAGKKPSKQVTHLGLEIALFAGPGEIGPRVPGGLHGRGRRHGCGNGHGRGGEYGGGASGYSSSGASEQPSSSSSRGGGQAGRGRDGLRGGGYRGSQSGQGSSGSTFKGKCHNCKQYGHKQADCPDLQQSGDRVGMVADRQGTEVQTATFGRDDQRVSIVNGRAAGTRKTAWMMQVRRPVRSFQREFWESDIAYLDTGASRSIFPEYYRKYVIWSEEINREINQAETGVKLKVHEDALFCFPFTEKQTGLCNAMPVHHRAYLVRDRKDGSPSVKPLLRPHKLVLMETAADSWFAIIDAVSSKLKEFRIDCPRGDSSCNIPYIIMQSAERVYASPHRLFTVSYETAMTWYRRLLHCGEERLVGTLKENGLVAWRDVLDKSLHVLKTKDEADQHLLHLIIAKQIIPKIIRSDNDTVLKLGKTKQLAAEYNIYLEPSPPHCPKSHRAVEVATREIRTMLRTALKEIGCDAYVWPVLIPGIEQTHNVTFAPLTERWTICKLHPIVPKPVCQGVEEAWLGRAARRIGRGNGVGVGGGTEDGEKNKYGYNYYEDMDYKFEEIPEPLVPLVSVEEVSPSRPICGALAEIDGVLQPVQLISKMGKKSVEVALMRIDPLGTWRPSEICHVEKAKIVRLFMMIDGEVPKEIMDAVQKSKIDSNGTGTALIEEVPMLVDVHVIPADFTAFLRMRETTLITMVTPMKFSGGTAQRPATRKEINSGIFNGALIKE</sequence>
<dbReference type="InterPro" id="IPR036875">
    <property type="entry name" value="Znf_CCHC_sf"/>
</dbReference>
<evidence type="ECO:0000256" key="1">
    <source>
        <dbReference type="PROSITE-ProRule" id="PRU00047"/>
    </source>
</evidence>
<dbReference type="SUPFAM" id="SSF53098">
    <property type="entry name" value="Ribonuclease H-like"/>
    <property type="match status" value="1"/>
</dbReference>
<accession>A0A0G4HUN1</accession>
<feature type="compositionally biased region" description="Acidic residues" evidence="2">
    <location>
        <begin position="27"/>
        <end position="37"/>
    </location>
</feature>
<dbReference type="Gene3D" id="3.30.420.10">
    <property type="entry name" value="Ribonuclease H-like superfamily/Ribonuclease H"/>
    <property type="match status" value="1"/>
</dbReference>
<proteinExistence type="predicted"/>
<feature type="region of interest" description="Disordered" evidence="2">
    <location>
        <begin position="1"/>
        <end position="38"/>
    </location>
</feature>
<evidence type="ECO:0000313" key="4">
    <source>
        <dbReference type="EMBL" id="CEM48120.1"/>
    </source>
</evidence>
<dbReference type="EMBL" id="CDMZ01003940">
    <property type="protein sequence ID" value="CEM48120.1"/>
    <property type="molecule type" value="Genomic_DNA"/>
</dbReference>
<dbReference type="AlphaFoldDB" id="A0A0G4HUN1"/>
<protein>
    <recommendedName>
        <fullName evidence="3">CCHC-type domain-containing protein</fullName>
    </recommendedName>
</protein>
<dbReference type="InterPro" id="IPR001878">
    <property type="entry name" value="Znf_CCHC"/>
</dbReference>
<keyword evidence="1" id="KW-0479">Metal-binding</keyword>
<feature type="region of interest" description="Disordered" evidence="2">
    <location>
        <begin position="162"/>
        <end position="238"/>
    </location>
</feature>
<dbReference type="PROSITE" id="PS50158">
    <property type="entry name" value="ZF_CCHC"/>
    <property type="match status" value="1"/>
</dbReference>
<dbReference type="InterPro" id="IPR036397">
    <property type="entry name" value="RNaseH_sf"/>
</dbReference>
<feature type="compositionally biased region" description="Gly residues" evidence="2">
    <location>
        <begin position="175"/>
        <end position="190"/>
    </location>
</feature>
<feature type="compositionally biased region" description="Low complexity" evidence="2">
    <location>
        <begin position="226"/>
        <end position="236"/>
    </location>
</feature>
<evidence type="ECO:0000256" key="2">
    <source>
        <dbReference type="SAM" id="MobiDB-lite"/>
    </source>
</evidence>
<keyword evidence="1" id="KW-0863">Zinc-finger</keyword>
<organism evidence="4">
    <name type="scientific">Chromera velia CCMP2878</name>
    <dbReference type="NCBI Taxonomy" id="1169474"/>
    <lineage>
        <taxon>Eukaryota</taxon>
        <taxon>Sar</taxon>
        <taxon>Alveolata</taxon>
        <taxon>Colpodellida</taxon>
        <taxon>Chromeraceae</taxon>
        <taxon>Chromera</taxon>
    </lineage>
</organism>
<evidence type="ECO:0000259" key="3">
    <source>
        <dbReference type="PROSITE" id="PS50158"/>
    </source>
</evidence>
<dbReference type="InterPro" id="IPR012337">
    <property type="entry name" value="RNaseH-like_sf"/>
</dbReference>
<dbReference type="SUPFAM" id="SSF57756">
    <property type="entry name" value="Retrovirus zinc finger-like domains"/>
    <property type="match status" value="1"/>
</dbReference>
<feature type="domain" description="CCHC-type" evidence="3">
    <location>
        <begin position="241"/>
        <end position="257"/>
    </location>
</feature>
<name>A0A0G4HUN1_9ALVE</name>
<feature type="compositionally biased region" description="Low complexity" evidence="2">
    <location>
        <begin position="191"/>
        <end position="206"/>
    </location>
</feature>
<dbReference type="PhylomeDB" id="A0A0G4HUN1"/>
<dbReference type="GO" id="GO:0003676">
    <property type="term" value="F:nucleic acid binding"/>
    <property type="evidence" value="ECO:0007669"/>
    <property type="project" value="InterPro"/>
</dbReference>
<dbReference type="VEuPathDB" id="CryptoDB:Cvel_31901"/>
<dbReference type="GO" id="GO:0008270">
    <property type="term" value="F:zinc ion binding"/>
    <property type="evidence" value="ECO:0007669"/>
    <property type="project" value="UniProtKB-KW"/>
</dbReference>
<keyword evidence="1" id="KW-0862">Zinc</keyword>
<reference evidence="4" key="1">
    <citation type="submission" date="2014-11" db="EMBL/GenBank/DDBJ databases">
        <authorList>
            <person name="Otto D Thomas"/>
            <person name="Naeem Raeece"/>
        </authorList>
    </citation>
    <scope>NUCLEOTIDE SEQUENCE</scope>
</reference>